<evidence type="ECO:0000256" key="1">
    <source>
        <dbReference type="SAM" id="SignalP"/>
    </source>
</evidence>
<evidence type="ECO:0008006" key="4">
    <source>
        <dbReference type="Google" id="ProtNLM"/>
    </source>
</evidence>
<dbReference type="KEGG" id="ole:K0B96_15270"/>
<feature type="chain" id="PRO_5034339465" description="Tetratricopeptide repeat protein" evidence="1">
    <location>
        <begin position="18"/>
        <end position="276"/>
    </location>
</feature>
<dbReference type="Proteomes" id="UP000825051">
    <property type="component" value="Chromosome"/>
</dbReference>
<name>A0A8F9TSX9_9BACT</name>
<dbReference type="InterPro" id="IPR011990">
    <property type="entry name" value="TPR-like_helical_dom_sf"/>
</dbReference>
<keyword evidence="1" id="KW-0732">Signal</keyword>
<feature type="signal peptide" evidence="1">
    <location>
        <begin position="1"/>
        <end position="17"/>
    </location>
</feature>
<organism evidence="2 3">
    <name type="scientific">Horticoccus luteus</name>
    <dbReference type="NCBI Taxonomy" id="2862869"/>
    <lineage>
        <taxon>Bacteria</taxon>
        <taxon>Pseudomonadati</taxon>
        <taxon>Verrucomicrobiota</taxon>
        <taxon>Opitutia</taxon>
        <taxon>Opitutales</taxon>
        <taxon>Opitutaceae</taxon>
        <taxon>Horticoccus</taxon>
    </lineage>
</organism>
<reference evidence="2" key="1">
    <citation type="submission" date="2021-08" db="EMBL/GenBank/DDBJ databases">
        <title>Genome of a novel bacterium of the phylum Verrucomicrobia, Oleiharenicola sp. KSB-15.</title>
        <authorList>
            <person name="Chung J.-H."/>
            <person name="Ahn J.-H."/>
            <person name="Yoon Y."/>
            <person name="Kim D.-Y."/>
            <person name="An S.-H."/>
            <person name="Park I."/>
            <person name="Yeon J."/>
        </authorList>
    </citation>
    <scope>NUCLEOTIDE SEQUENCE</scope>
    <source>
        <strain evidence="2">KSB-15</strain>
    </source>
</reference>
<accession>A0A8F9TSX9</accession>
<evidence type="ECO:0000313" key="2">
    <source>
        <dbReference type="EMBL" id="QYM78644.1"/>
    </source>
</evidence>
<dbReference type="EMBL" id="CP080507">
    <property type="protein sequence ID" value="QYM78644.1"/>
    <property type="molecule type" value="Genomic_DNA"/>
</dbReference>
<evidence type="ECO:0000313" key="3">
    <source>
        <dbReference type="Proteomes" id="UP000825051"/>
    </source>
</evidence>
<sequence length="276" mass="30041">MRIAFGMAALVLGGAVAARGAGLADGWRAIAGYQPEVARKIFAQVQAAGQPATAREARLGEAVAMLVTQPVSDAQTEAAREKFAALADEGRDDVALAARFYLGRIAQHHLSRPNPAAAAREFRALIEQQPASRWAQAAISRLALLEVYALQLDEPPAERIARAEKLLAWAQQPAARSELHLVVAGAIFHYRLPAQQALPHLLAAEREGNLELITRADTYVQIAELSRAAGNVAQARTFYEKLLREFPRDQRHYLVRQRLMELDGKQPAVASPAPTP</sequence>
<proteinExistence type="predicted"/>
<dbReference type="RefSeq" id="WP_220161748.1">
    <property type="nucleotide sequence ID" value="NZ_CP080507.1"/>
</dbReference>
<keyword evidence="3" id="KW-1185">Reference proteome</keyword>
<dbReference type="AlphaFoldDB" id="A0A8F9TSX9"/>
<dbReference type="Gene3D" id="1.25.40.10">
    <property type="entry name" value="Tetratricopeptide repeat domain"/>
    <property type="match status" value="1"/>
</dbReference>
<gene>
    <name evidence="2" type="ORF">K0B96_15270</name>
</gene>
<protein>
    <recommendedName>
        <fullName evidence="4">Tetratricopeptide repeat protein</fullName>
    </recommendedName>
</protein>